<keyword evidence="2" id="KW-1185">Reference proteome</keyword>
<accession>A0A841DT57</accession>
<organism evidence="1 2">
    <name type="scientific">Kribbella solani</name>
    <dbReference type="NCBI Taxonomy" id="236067"/>
    <lineage>
        <taxon>Bacteria</taxon>
        <taxon>Bacillati</taxon>
        <taxon>Actinomycetota</taxon>
        <taxon>Actinomycetes</taxon>
        <taxon>Propionibacteriales</taxon>
        <taxon>Kribbellaceae</taxon>
        <taxon>Kribbella</taxon>
    </lineage>
</organism>
<dbReference type="RefSeq" id="WP_184844927.1">
    <property type="nucleotide sequence ID" value="NZ_BAAAVN010000035.1"/>
</dbReference>
<proteinExistence type="predicted"/>
<sequence>MSIDPRRDLAGGGTGLYEFWTDQGVPVRLHDMGLVGIELQPVDRTLILRFEYTEARWTPEAAVRTPVVAMCFADVMIRGWEYDGTRPGGEEPPAEAYGQVSDFEYDNWDTFRLTTYSFLIEFTASGVTVTAESRRRSAGRLRPVRDWGRSDRRREVRVRYWEVIFGIWNKGDWCGRGVLAGDERGVSGEGRAAGGLAGDA</sequence>
<comment type="caution">
    <text evidence="1">The sequence shown here is derived from an EMBL/GenBank/DDBJ whole genome shotgun (WGS) entry which is preliminary data.</text>
</comment>
<name>A0A841DT57_9ACTN</name>
<evidence type="ECO:0000313" key="2">
    <source>
        <dbReference type="Proteomes" id="UP000558997"/>
    </source>
</evidence>
<reference evidence="1 2" key="1">
    <citation type="submission" date="2020-08" db="EMBL/GenBank/DDBJ databases">
        <title>Sequencing the genomes of 1000 actinobacteria strains.</title>
        <authorList>
            <person name="Klenk H.-P."/>
        </authorList>
    </citation>
    <scope>NUCLEOTIDE SEQUENCE [LARGE SCALE GENOMIC DNA]</scope>
    <source>
        <strain evidence="1 2">DSM 17294</strain>
    </source>
</reference>
<gene>
    <name evidence="1" type="ORF">HDA44_004530</name>
</gene>
<dbReference type="EMBL" id="JACHNF010000001">
    <property type="protein sequence ID" value="MBB5981189.1"/>
    <property type="molecule type" value="Genomic_DNA"/>
</dbReference>
<dbReference type="Proteomes" id="UP000558997">
    <property type="component" value="Unassembled WGS sequence"/>
</dbReference>
<dbReference type="AlphaFoldDB" id="A0A841DT57"/>
<protein>
    <submittedName>
        <fullName evidence="1">Uncharacterized protein</fullName>
    </submittedName>
</protein>
<evidence type="ECO:0000313" key="1">
    <source>
        <dbReference type="EMBL" id="MBB5981189.1"/>
    </source>
</evidence>